<dbReference type="PROSITE" id="PS00122">
    <property type="entry name" value="CARBOXYLESTERASE_B_1"/>
    <property type="match status" value="1"/>
</dbReference>
<dbReference type="InterPro" id="IPR029058">
    <property type="entry name" value="AB_hydrolase_fold"/>
</dbReference>
<evidence type="ECO:0000313" key="9">
    <source>
        <dbReference type="Proteomes" id="UP001314205"/>
    </source>
</evidence>
<name>A0AAV1MCP3_9NEOP</name>
<dbReference type="Pfam" id="PF00135">
    <property type="entry name" value="COesterase"/>
    <property type="match status" value="1"/>
</dbReference>
<organism evidence="8 9">
    <name type="scientific">Parnassius mnemosyne</name>
    <name type="common">clouded apollo</name>
    <dbReference type="NCBI Taxonomy" id="213953"/>
    <lineage>
        <taxon>Eukaryota</taxon>
        <taxon>Metazoa</taxon>
        <taxon>Ecdysozoa</taxon>
        <taxon>Arthropoda</taxon>
        <taxon>Hexapoda</taxon>
        <taxon>Insecta</taxon>
        <taxon>Pterygota</taxon>
        <taxon>Neoptera</taxon>
        <taxon>Endopterygota</taxon>
        <taxon>Lepidoptera</taxon>
        <taxon>Glossata</taxon>
        <taxon>Ditrysia</taxon>
        <taxon>Papilionoidea</taxon>
        <taxon>Papilionidae</taxon>
        <taxon>Parnassiinae</taxon>
        <taxon>Parnassini</taxon>
        <taxon>Parnassius</taxon>
        <taxon>Driopa</taxon>
    </lineage>
</organism>
<keyword evidence="9" id="KW-1185">Reference proteome</keyword>
<keyword evidence="2" id="KW-0719">Serine esterase</keyword>
<evidence type="ECO:0000256" key="3">
    <source>
        <dbReference type="ARBA" id="ARBA00022801"/>
    </source>
</evidence>
<dbReference type="AlphaFoldDB" id="A0AAV1MCP3"/>
<sequence length="541" mass="60858">MRCKKNLILFTLFVANLIDQPAPEVSIDQGTLIGKVSVDGTFFEYIGIPYASTNSSTRFQAPGPAPSWKGVLNAVDEIHFCPQSTLIGVVGSEDCLKINVYVPAMAKRPLPVMVFIHGGAFILGGGGKFLYGPDFIVKKEVILVTFNYRIGALGFLCLRIKEAPGNAGLKDQIAALRWVKKNIAAFGGDPDNITLFGESAGATSASLLLASDVTKGLFNRVIIQSGSSLSNWAINRNPLWVASLLAKSLGHNTEDPLEIYKLFSQMSVSELVLAKARKPLTKYFDTQLLHLPCVEKTFPGEEYVINDLPYYLLEKKSESVPVIFGSNSKEGFFLISGDTDESLEERNGRYLFASDLHFESEEEAAVEAEKIQKFYFGEEKISMKQLMNLSVLYTQLYFEIPALLETDVLRKNTNATIYNYYFDYSGNRNFMKKRTGFTNESGACHGDDLFYLFNTVLLPFRVDNKDKKFIDTITTLWTNFAKYGDPTPKKTDLDFKWTPSSNTQINVLHINEEFKMGAMPNPQAYHLWKSIYYKYRKREIE</sequence>
<evidence type="ECO:0000256" key="5">
    <source>
        <dbReference type="ARBA" id="ARBA00023180"/>
    </source>
</evidence>
<keyword evidence="6" id="KW-0732">Signal</keyword>
<accession>A0AAV1MCP3</accession>
<keyword evidence="4" id="KW-1015">Disulfide bond</keyword>
<reference evidence="8 9" key="1">
    <citation type="submission" date="2023-11" db="EMBL/GenBank/DDBJ databases">
        <authorList>
            <person name="Hedman E."/>
            <person name="Englund M."/>
            <person name="Stromberg M."/>
            <person name="Nyberg Akerstrom W."/>
            <person name="Nylinder S."/>
            <person name="Jareborg N."/>
            <person name="Kallberg Y."/>
            <person name="Kronander E."/>
        </authorList>
    </citation>
    <scope>NUCLEOTIDE SEQUENCE [LARGE SCALE GENOMIC DNA]</scope>
</reference>
<comment type="caution">
    <text evidence="8">The sequence shown here is derived from an EMBL/GenBank/DDBJ whole genome shotgun (WGS) entry which is preliminary data.</text>
</comment>
<evidence type="ECO:0000256" key="1">
    <source>
        <dbReference type="ARBA" id="ARBA00005964"/>
    </source>
</evidence>
<dbReference type="EMBL" id="CAVLGL010000159">
    <property type="protein sequence ID" value="CAK1604617.1"/>
    <property type="molecule type" value="Genomic_DNA"/>
</dbReference>
<protein>
    <recommendedName>
        <fullName evidence="6">Carboxylic ester hydrolase</fullName>
        <ecNumber evidence="6">3.1.1.-</ecNumber>
    </recommendedName>
</protein>
<keyword evidence="5" id="KW-0325">Glycoprotein</keyword>
<dbReference type="InterPro" id="IPR019826">
    <property type="entry name" value="Carboxylesterase_B_AS"/>
</dbReference>
<evidence type="ECO:0000256" key="4">
    <source>
        <dbReference type="ARBA" id="ARBA00023157"/>
    </source>
</evidence>
<feature type="signal peptide" evidence="6">
    <location>
        <begin position="1"/>
        <end position="18"/>
    </location>
</feature>
<evidence type="ECO:0000256" key="6">
    <source>
        <dbReference type="RuleBase" id="RU361235"/>
    </source>
</evidence>
<proteinExistence type="inferred from homology"/>
<keyword evidence="3 6" id="KW-0378">Hydrolase</keyword>
<evidence type="ECO:0000259" key="7">
    <source>
        <dbReference type="Pfam" id="PF00135"/>
    </source>
</evidence>
<feature type="domain" description="Carboxylesterase type B" evidence="7">
    <location>
        <begin position="22"/>
        <end position="528"/>
    </location>
</feature>
<gene>
    <name evidence="8" type="ORF">PARMNEM_LOCUS22811</name>
</gene>
<evidence type="ECO:0000313" key="8">
    <source>
        <dbReference type="EMBL" id="CAK1604617.1"/>
    </source>
</evidence>
<evidence type="ECO:0000256" key="2">
    <source>
        <dbReference type="ARBA" id="ARBA00022487"/>
    </source>
</evidence>
<comment type="similarity">
    <text evidence="1 6">Belongs to the type-B carboxylesterase/lipase family.</text>
</comment>
<dbReference type="SUPFAM" id="SSF53474">
    <property type="entry name" value="alpha/beta-Hydrolases"/>
    <property type="match status" value="1"/>
</dbReference>
<feature type="chain" id="PRO_5043112758" description="Carboxylic ester hydrolase" evidence="6">
    <location>
        <begin position="19"/>
        <end position="541"/>
    </location>
</feature>
<dbReference type="GO" id="GO:0052689">
    <property type="term" value="F:carboxylic ester hydrolase activity"/>
    <property type="evidence" value="ECO:0007669"/>
    <property type="project" value="UniProtKB-KW"/>
</dbReference>
<dbReference type="PANTHER" id="PTHR43142">
    <property type="entry name" value="CARBOXYLIC ESTER HYDROLASE"/>
    <property type="match status" value="1"/>
</dbReference>
<dbReference type="PANTHER" id="PTHR43142:SF1">
    <property type="entry name" value="CARBOXYLIC ESTER HYDROLASE"/>
    <property type="match status" value="1"/>
</dbReference>
<dbReference type="Gene3D" id="3.40.50.1820">
    <property type="entry name" value="alpha/beta hydrolase"/>
    <property type="match status" value="1"/>
</dbReference>
<dbReference type="EC" id="3.1.1.-" evidence="6"/>
<dbReference type="Proteomes" id="UP001314205">
    <property type="component" value="Unassembled WGS sequence"/>
</dbReference>
<dbReference type="InterPro" id="IPR002018">
    <property type="entry name" value="CarbesteraseB"/>
</dbReference>